<name>A0A1B7MR99_9AGAM</name>
<organism evidence="1 2">
    <name type="scientific">Rhizopogon vinicolor AM-OR11-026</name>
    <dbReference type="NCBI Taxonomy" id="1314800"/>
    <lineage>
        <taxon>Eukaryota</taxon>
        <taxon>Fungi</taxon>
        <taxon>Dikarya</taxon>
        <taxon>Basidiomycota</taxon>
        <taxon>Agaricomycotina</taxon>
        <taxon>Agaricomycetes</taxon>
        <taxon>Agaricomycetidae</taxon>
        <taxon>Boletales</taxon>
        <taxon>Suillineae</taxon>
        <taxon>Rhizopogonaceae</taxon>
        <taxon>Rhizopogon</taxon>
    </lineage>
</organism>
<dbReference type="Proteomes" id="UP000092154">
    <property type="component" value="Unassembled WGS sequence"/>
</dbReference>
<dbReference type="InParanoid" id="A0A1B7MR99"/>
<dbReference type="OrthoDB" id="3255572at2759"/>
<dbReference type="EMBL" id="KV448528">
    <property type="protein sequence ID" value="OAX35145.1"/>
    <property type="molecule type" value="Genomic_DNA"/>
</dbReference>
<gene>
    <name evidence="1" type="ORF">K503DRAFT_652435</name>
</gene>
<sequence length="114" mass="12989">LWNTGWDVEDIHNALGVSRASIYCLETIFAGFGTVNHPPSPIRGQELRILTRALMTACEELFSEESDLYLDELATWLVLTHNISISIPTLSRNLKEVGLTRKLLHRLAVWRDEE</sequence>
<feature type="non-terminal residue" evidence="1">
    <location>
        <position position="114"/>
    </location>
</feature>
<reference evidence="1 2" key="1">
    <citation type="submission" date="2016-06" db="EMBL/GenBank/DDBJ databases">
        <title>Comparative genomics of the ectomycorrhizal sister species Rhizopogon vinicolor and Rhizopogon vesiculosus (Basidiomycota: Boletales) reveals a divergence of the mating type B locus.</title>
        <authorList>
            <consortium name="DOE Joint Genome Institute"/>
            <person name="Mujic A.B."/>
            <person name="Kuo A."/>
            <person name="Tritt A."/>
            <person name="Lipzen A."/>
            <person name="Chen C."/>
            <person name="Johnson J."/>
            <person name="Sharma A."/>
            <person name="Barry K."/>
            <person name="Grigoriev I.V."/>
            <person name="Spatafora J.W."/>
        </authorList>
    </citation>
    <scope>NUCLEOTIDE SEQUENCE [LARGE SCALE GENOMIC DNA]</scope>
    <source>
        <strain evidence="1 2">AM-OR11-026</strain>
    </source>
</reference>
<dbReference type="InterPro" id="IPR009057">
    <property type="entry name" value="Homeodomain-like_sf"/>
</dbReference>
<keyword evidence="2" id="KW-1185">Reference proteome</keyword>
<evidence type="ECO:0000313" key="1">
    <source>
        <dbReference type="EMBL" id="OAX35145.1"/>
    </source>
</evidence>
<feature type="non-terminal residue" evidence="1">
    <location>
        <position position="1"/>
    </location>
</feature>
<accession>A0A1B7MR99</accession>
<dbReference type="AlphaFoldDB" id="A0A1B7MR99"/>
<evidence type="ECO:0008006" key="3">
    <source>
        <dbReference type="Google" id="ProtNLM"/>
    </source>
</evidence>
<dbReference type="SUPFAM" id="SSF46689">
    <property type="entry name" value="Homeodomain-like"/>
    <property type="match status" value="1"/>
</dbReference>
<protein>
    <recommendedName>
        <fullName evidence="3">Winged helix-turn helix domain-containing protein</fullName>
    </recommendedName>
</protein>
<proteinExistence type="predicted"/>
<evidence type="ECO:0000313" key="2">
    <source>
        <dbReference type="Proteomes" id="UP000092154"/>
    </source>
</evidence>
<dbReference type="STRING" id="1314800.A0A1B7MR99"/>